<feature type="region of interest" description="Disordered" evidence="3">
    <location>
        <begin position="289"/>
        <end position="317"/>
    </location>
</feature>
<evidence type="ECO:0000313" key="4">
    <source>
        <dbReference type="EMBL" id="CAD9809596.1"/>
    </source>
</evidence>
<dbReference type="PANTHER" id="PTHR43574">
    <property type="entry name" value="EPIMERASE-RELATED"/>
    <property type="match status" value="1"/>
</dbReference>
<gene>
    <name evidence="4" type="ORF">ASEP1449_LOCUS1419</name>
    <name evidence="5" type="ORF">ASEP1449_LOCUS1420</name>
</gene>
<name>A0A6T7EV96_9STRA</name>
<dbReference type="AlphaFoldDB" id="A0A6T7EV96"/>
<keyword evidence="2" id="KW-0520">NAD</keyword>
<proteinExistence type="inferred from homology"/>
<comment type="similarity">
    <text evidence="1">Belongs to the NAD(P)-dependent epimerase/dehydratase family.</text>
</comment>
<evidence type="ECO:0000256" key="3">
    <source>
        <dbReference type="SAM" id="MobiDB-lite"/>
    </source>
</evidence>
<dbReference type="EMBL" id="HBHQ01002237">
    <property type="protein sequence ID" value="CAD9809597.1"/>
    <property type="molecule type" value="Transcribed_RNA"/>
</dbReference>
<dbReference type="SUPFAM" id="SSF51735">
    <property type="entry name" value="NAD(P)-binding Rossmann-fold domains"/>
    <property type="match status" value="1"/>
</dbReference>
<evidence type="ECO:0000256" key="1">
    <source>
        <dbReference type="ARBA" id="ARBA00007637"/>
    </source>
</evidence>
<evidence type="ECO:0008006" key="6">
    <source>
        <dbReference type="Google" id="ProtNLM"/>
    </source>
</evidence>
<accession>A0A6T7EV96</accession>
<evidence type="ECO:0000313" key="5">
    <source>
        <dbReference type="EMBL" id="CAD9809597.1"/>
    </source>
</evidence>
<dbReference type="InterPro" id="IPR036291">
    <property type="entry name" value="NAD(P)-bd_dom_sf"/>
</dbReference>
<reference evidence="5" key="1">
    <citation type="submission" date="2021-01" db="EMBL/GenBank/DDBJ databases">
        <authorList>
            <person name="Corre E."/>
            <person name="Pelletier E."/>
            <person name="Niang G."/>
            <person name="Scheremetjew M."/>
            <person name="Finn R."/>
            <person name="Kale V."/>
            <person name="Holt S."/>
            <person name="Cochrane G."/>
            <person name="Meng A."/>
            <person name="Brown T."/>
            <person name="Cohen L."/>
        </authorList>
    </citation>
    <scope>NUCLEOTIDE SEQUENCE</scope>
    <source>
        <strain evidence="5">CCMP2084</strain>
    </source>
</reference>
<sequence length="353" mass="38987">MNILGSGTSTLSTSALVATAVLLFLHSSLGLVTTAPRRLMILGLGNVGKAVADEAARQNYFDKIYGTVRRLPGDDAATTTPNTAVESILFQDELDVTASLKDCTHVLITIPPPMEFNNDLLYDVYASVLKQKTGDCWVGFVSTTGVYGAHQNAWVDEESECLIDANSKTHRYLRAETIWQSCGSINCNAVVFRCAGLYGWDRSALHTLRKNGKLAIDLKENPTINPTSRIHEVDVARIIVSCMMKTCEPSSSKSQIYNLADNDPERRDVVMRYASELLDEAHAWPAYSNGESAVAQPASTSERSRRRGQASSGKRVANEKITRDFESLLYPTYREGLQAILQRNIDNWTQTNQ</sequence>
<dbReference type="Gene3D" id="3.40.50.720">
    <property type="entry name" value="NAD(P)-binding Rossmann-like Domain"/>
    <property type="match status" value="1"/>
</dbReference>
<organism evidence="5">
    <name type="scientific">Attheya septentrionalis</name>
    <dbReference type="NCBI Taxonomy" id="420275"/>
    <lineage>
        <taxon>Eukaryota</taxon>
        <taxon>Sar</taxon>
        <taxon>Stramenopiles</taxon>
        <taxon>Ochrophyta</taxon>
        <taxon>Bacillariophyta</taxon>
        <taxon>Coscinodiscophyceae</taxon>
        <taxon>Chaetocerotophycidae</taxon>
        <taxon>Chaetocerotales</taxon>
        <taxon>Attheyaceae</taxon>
        <taxon>Attheya</taxon>
    </lineage>
</organism>
<protein>
    <recommendedName>
        <fullName evidence="6">NAD-dependent epimerase/dehydratase domain-containing protein</fullName>
    </recommendedName>
</protein>
<dbReference type="EMBL" id="HBHQ01002236">
    <property type="protein sequence ID" value="CAD9809596.1"/>
    <property type="molecule type" value="Transcribed_RNA"/>
</dbReference>
<evidence type="ECO:0000256" key="2">
    <source>
        <dbReference type="ARBA" id="ARBA00023027"/>
    </source>
</evidence>